<accession>A0A6J6TCF8</accession>
<evidence type="ECO:0000313" key="6">
    <source>
        <dbReference type="EMBL" id="CAB5022975.1"/>
    </source>
</evidence>
<dbReference type="InterPro" id="IPR012349">
    <property type="entry name" value="Split_barrel_FMN-bd"/>
</dbReference>
<proteinExistence type="predicted"/>
<dbReference type="AlphaFoldDB" id="A0A6J6TCF8"/>
<evidence type="ECO:0000313" key="3">
    <source>
        <dbReference type="EMBL" id="CAB4834608.1"/>
    </source>
</evidence>
<dbReference type="EMBL" id="CAFBMT010000023">
    <property type="protein sequence ID" value="CAB4951309.1"/>
    <property type="molecule type" value="Genomic_DNA"/>
</dbReference>
<protein>
    <submittedName>
        <fullName evidence="2">Unannotated protein</fullName>
    </submittedName>
</protein>
<evidence type="ECO:0000313" key="4">
    <source>
        <dbReference type="EMBL" id="CAB4850604.1"/>
    </source>
</evidence>
<evidence type="ECO:0000313" key="5">
    <source>
        <dbReference type="EMBL" id="CAB4951309.1"/>
    </source>
</evidence>
<dbReference type="EMBL" id="CAFAAV010000265">
    <property type="protein sequence ID" value="CAB4834608.1"/>
    <property type="molecule type" value="Genomic_DNA"/>
</dbReference>
<dbReference type="EMBL" id="CAEZYF010000031">
    <property type="protein sequence ID" value="CAB4744850.1"/>
    <property type="molecule type" value="Genomic_DNA"/>
</dbReference>
<reference evidence="2" key="1">
    <citation type="submission" date="2020-05" db="EMBL/GenBank/DDBJ databases">
        <authorList>
            <person name="Chiriac C."/>
            <person name="Salcher M."/>
            <person name="Ghai R."/>
            <person name="Kavagutti S V."/>
        </authorList>
    </citation>
    <scope>NUCLEOTIDE SEQUENCE</scope>
</reference>
<dbReference type="SUPFAM" id="SSF50475">
    <property type="entry name" value="FMN-binding split barrel"/>
    <property type="match status" value="1"/>
</dbReference>
<evidence type="ECO:0000313" key="2">
    <source>
        <dbReference type="EMBL" id="CAB4744850.1"/>
    </source>
</evidence>
<evidence type="ECO:0000313" key="1">
    <source>
        <dbReference type="EMBL" id="CAB4365268.1"/>
    </source>
</evidence>
<name>A0A6J6TCF8_9ZZZZ</name>
<organism evidence="2">
    <name type="scientific">freshwater metagenome</name>
    <dbReference type="NCBI Taxonomy" id="449393"/>
    <lineage>
        <taxon>unclassified sequences</taxon>
        <taxon>metagenomes</taxon>
        <taxon>ecological metagenomes</taxon>
    </lineage>
</organism>
<gene>
    <name evidence="2" type="ORF">UFOPK2656_03166</name>
    <name evidence="3" type="ORF">UFOPK3099_02563</name>
    <name evidence="4" type="ORF">UFOPK3267_01252</name>
    <name evidence="5" type="ORF">UFOPK3651_02867</name>
    <name evidence="6" type="ORF">UFOPK3931_03474</name>
    <name evidence="1" type="ORF">UFOPK4189_03014</name>
</gene>
<sequence>MSIPVSLDDLTAAIGAYPWGYLVTVSDDLRAHSLAVPTDIRAGLLYADGGRSTRANIAARPGVTMVFPHPTPGEYTLIVDGSAQVTDVGTVEFVPSSAILHRPALANPSAG</sequence>
<dbReference type="EMBL" id="CAESGF010000027">
    <property type="protein sequence ID" value="CAB4365268.1"/>
    <property type="molecule type" value="Genomic_DNA"/>
</dbReference>
<dbReference type="EMBL" id="CAFBIY010000059">
    <property type="protein sequence ID" value="CAB4850604.1"/>
    <property type="molecule type" value="Genomic_DNA"/>
</dbReference>
<dbReference type="EMBL" id="CAFBOL010000190">
    <property type="protein sequence ID" value="CAB5022975.1"/>
    <property type="molecule type" value="Genomic_DNA"/>
</dbReference>
<dbReference type="Gene3D" id="2.30.110.10">
    <property type="entry name" value="Electron Transport, Fmn-binding Protein, Chain A"/>
    <property type="match status" value="1"/>
</dbReference>